<name>A0A9J5YPK1_SOLCO</name>
<dbReference type="GO" id="GO:0006869">
    <property type="term" value="P:lipid transport"/>
    <property type="evidence" value="ECO:0007669"/>
    <property type="project" value="InterPro"/>
</dbReference>
<keyword evidence="8" id="KW-1185">Reference proteome</keyword>
<comment type="similarity">
    <text evidence="1 4">Belongs to the plant LTP family.</text>
</comment>
<dbReference type="EMBL" id="JACXVP010000006">
    <property type="protein sequence ID" value="KAG5601036.1"/>
    <property type="molecule type" value="Genomic_DNA"/>
</dbReference>
<feature type="chain" id="PRO_5039941301" description="Non-specific lipid-transfer protein" evidence="5">
    <location>
        <begin position="27"/>
        <end position="228"/>
    </location>
</feature>
<keyword evidence="5" id="KW-0732">Signal</keyword>
<protein>
    <recommendedName>
        <fullName evidence="4">Non-specific lipid-transfer protein</fullName>
    </recommendedName>
</protein>
<comment type="caution">
    <text evidence="7">The sequence shown here is derived from an EMBL/GenBank/DDBJ whole genome shotgun (WGS) entry which is preliminary data.</text>
</comment>
<feature type="signal peptide" evidence="5">
    <location>
        <begin position="1"/>
        <end position="26"/>
    </location>
</feature>
<dbReference type="InterPro" id="IPR036312">
    <property type="entry name" value="Bifun_inhib/LTP/seed_sf"/>
</dbReference>
<evidence type="ECO:0000256" key="2">
    <source>
        <dbReference type="ARBA" id="ARBA00022448"/>
    </source>
</evidence>
<evidence type="ECO:0000313" key="8">
    <source>
        <dbReference type="Proteomes" id="UP000824120"/>
    </source>
</evidence>
<evidence type="ECO:0000313" key="7">
    <source>
        <dbReference type="EMBL" id="KAG5601036.1"/>
    </source>
</evidence>
<dbReference type="PRINTS" id="PR00382">
    <property type="entry name" value="LIPIDTRNSFER"/>
</dbReference>
<proteinExistence type="inferred from homology"/>
<evidence type="ECO:0000256" key="1">
    <source>
        <dbReference type="ARBA" id="ARBA00009748"/>
    </source>
</evidence>
<evidence type="ECO:0000256" key="3">
    <source>
        <dbReference type="ARBA" id="ARBA00023121"/>
    </source>
</evidence>
<dbReference type="SMART" id="SM00499">
    <property type="entry name" value="AAI"/>
    <property type="match status" value="2"/>
</dbReference>
<dbReference type="OrthoDB" id="1876592at2759"/>
<feature type="domain" description="Bifunctional inhibitor/plant lipid transfer protein/seed storage helical" evidence="6">
    <location>
        <begin position="30"/>
        <end position="115"/>
    </location>
</feature>
<gene>
    <name evidence="7" type="ORF">H5410_032406</name>
</gene>
<dbReference type="InterPro" id="IPR000528">
    <property type="entry name" value="Plant_nsLTP"/>
</dbReference>
<evidence type="ECO:0000256" key="5">
    <source>
        <dbReference type="SAM" id="SignalP"/>
    </source>
</evidence>
<dbReference type="SUPFAM" id="SSF47699">
    <property type="entry name" value="Bifunctional inhibitor/lipid-transfer protein/seed storage 2S albumin"/>
    <property type="match status" value="2"/>
</dbReference>
<comment type="function">
    <text evidence="4">Plant non-specific lipid-transfer proteins transfer phospholipids as well as galactolipids across membranes. May play a role in wax or cutin deposition in the cell walls of expanding epidermal cells and certain secretory tissues.</text>
</comment>
<accession>A0A9J5YPK1</accession>
<reference evidence="7 8" key="1">
    <citation type="submission" date="2020-09" db="EMBL/GenBank/DDBJ databases">
        <title>De no assembly of potato wild relative species, Solanum commersonii.</title>
        <authorList>
            <person name="Cho K."/>
        </authorList>
    </citation>
    <scope>NUCLEOTIDE SEQUENCE [LARGE SCALE GENOMIC DNA]</scope>
    <source>
        <strain evidence="7">LZ3.2</strain>
        <tissue evidence="7">Leaf</tissue>
    </source>
</reference>
<dbReference type="PANTHER" id="PTHR33076">
    <property type="entry name" value="NON-SPECIFIC LIPID-TRANSFER PROTEIN 2-RELATED"/>
    <property type="match status" value="1"/>
</dbReference>
<evidence type="ECO:0000259" key="6">
    <source>
        <dbReference type="SMART" id="SM00499"/>
    </source>
</evidence>
<dbReference type="Proteomes" id="UP000824120">
    <property type="component" value="Chromosome 6"/>
</dbReference>
<evidence type="ECO:0000256" key="4">
    <source>
        <dbReference type="RuleBase" id="RU000628"/>
    </source>
</evidence>
<dbReference type="Gene3D" id="1.10.110.10">
    <property type="entry name" value="Plant lipid-transfer and hydrophobic proteins"/>
    <property type="match status" value="2"/>
</dbReference>
<keyword evidence="3 4" id="KW-0446">Lipid-binding</keyword>
<dbReference type="InterPro" id="IPR016140">
    <property type="entry name" value="Bifunc_inhib/LTP/seed_store"/>
</dbReference>
<dbReference type="GO" id="GO:0008289">
    <property type="term" value="F:lipid binding"/>
    <property type="evidence" value="ECO:0007669"/>
    <property type="project" value="UniProtKB-KW"/>
</dbReference>
<sequence length="228" mass="24656">MSRNIIPIYSLLSLFLMSLCLVLANADVQCTDMMTNLMPCQGFLMSGDESPSVDCCSKAQALDKQFAASDKPDREGICSCLKAAAQMPINLEKAAMLPALCNLDTKIPIDPNVDCTTNIIPTYSLLSLFLMSLCFVLANSDVPCADVMSKLSPCQGFLMKGDKSPSFACCSGAQTVDKQFQESDKPDRETICLCLSNAVKKLHIDPMKAGILPILCNLTMDPNVDCSE</sequence>
<dbReference type="AlphaFoldDB" id="A0A9J5YPK1"/>
<dbReference type="CDD" id="cd01960">
    <property type="entry name" value="nsLTP1"/>
    <property type="match status" value="1"/>
</dbReference>
<organism evidence="7 8">
    <name type="scientific">Solanum commersonii</name>
    <name type="common">Commerson's wild potato</name>
    <name type="synonym">Commerson's nightshade</name>
    <dbReference type="NCBI Taxonomy" id="4109"/>
    <lineage>
        <taxon>Eukaryota</taxon>
        <taxon>Viridiplantae</taxon>
        <taxon>Streptophyta</taxon>
        <taxon>Embryophyta</taxon>
        <taxon>Tracheophyta</taxon>
        <taxon>Spermatophyta</taxon>
        <taxon>Magnoliopsida</taxon>
        <taxon>eudicotyledons</taxon>
        <taxon>Gunneridae</taxon>
        <taxon>Pentapetalae</taxon>
        <taxon>asterids</taxon>
        <taxon>lamiids</taxon>
        <taxon>Solanales</taxon>
        <taxon>Solanaceae</taxon>
        <taxon>Solanoideae</taxon>
        <taxon>Solaneae</taxon>
        <taxon>Solanum</taxon>
    </lineage>
</organism>
<feature type="domain" description="Bifunctional inhibitor/plant lipid transfer protein/seed storage helical" evidence="6">
    <location>
        <begin position="144"/>
        <end position="226"/>
    </location>
</feature>
<keyword evidence="2 4" id="KW-0813">Transport</keyword>
<dbReference type="Pfam" id="PF00234">
    <property type="entry name" value="Tryp_alpha_amyl"/>
    <property type="match status" value="2"/>
</dbReference>